<evidence type="ECO:0000313" key="3">
    <source>
        <dbReference type="Proteomes" id="UP000271974"/>
    </source>
</evidence>
<accession>A0A3S1A632</accession>
<dbReference type="EMBL" id="RQTK01000009">
    <property type="protein sequence ID" value="RUS91578.1"/>
    <property type="molecule type" value="Genomic_DNA"/>
</dbReference>
<feature type="compositionally biased region" description="Polar residues" evidence="1">
    <location>
        <begin position="217"/>
        <end position="227"/>
    </location>
</feature>
<dbReference type="OrthoDB" id="6162119at2759"/>
<gene>
    <name evidence="2" type="ORF">EGW08_000693</name>
</gene>
<dbReference type="AlphaFoldDB" id="A0A3S1A632"/>
<name>A0A3S1A632_ELYCH</name>
<dbReference type="Proteomes" id="UP000271974">
    <property type="component" value="Unassembled WGS sequence"/>
</dbReference>
<proteinExistence type="predicted"/>
<protein>
    <submittedName>
        <fullName evidence="2">Uncharacterized protein</fullName>
    </submittedName>
</protein>
<feature type="region of interest" description="Disordered" evidence="1">
    <location>
        <begin position="112"/>
        <end position="165"/>
    </location>
</feature>
<feature type="region of interest" description="Disordered" evidence="1">
    <location>
        <begin position="1"/>
        <end position="21"/>
    </location>
</feature>
<evidence type="ECO:0000313" key="2">
    <source>
        <dbReference type="EMBL" id="RUS91578.1"/>
    </source>
</evidence>
<reference evidence="2 3" key="1">
    <citation type="submission" date="2019-01" db="EMBL/GenBank/DDBJ databases">
        <title>A draft genome assembly of the solar-powered sea slug Elysia chlorotica.</title>
        <authorList>
            <person name="Cai H."/>
            <person name="Li Q."/>
            <person name="Fang X."/>
            <person name="Li J."/>
            <person name="Curtis N.E."/>
            <person name="Altenburger A."/>
            <person name="Shibata T."/>
            <person name="Feng M."/>
            <person name="Maeda T."/>
            <person name="Schwartz J.A."/>
            <person name="Shigenobu S."/>
            <person name="Lundholm N."/>
            <person name="Nishiyama T."/>
            <person name="Yang H."/>
            <person name="Hasebe M."/>
            <person name="Li S."/>
            <person name="Pierce S.K."/>
            <person name="Wang J."/>
        </authorList>
    </citation>
    <scope>NUCLEOTIDE SEQUENCE [LARGE SCALE GENOMIC DNA]</scope>
    <source>
        <strain evidence="2">EC2010</strain>
        <tissue evidence="2">Whole organism of an adult</tissue>
    </source>
</reference>
<sequence>MSDQKNDDILTISEDSDSEDNFHSMVSQRHTLDLFTKVPRLSFCLSPTPHRKETSSLHSPNELPDLSPVSDHETNVATQRGSGRLDTKRMGKISRDFPMLKRLSIPLVKCDQSVSSQNVRTPSKFLQEETHVRDTSSNDNKKKATRKDGQTDETALKGKGTKRQIQDSNDFIRKVARGNVYSVTCSDWQVPPRKRISEEQHAVSSPAQCETPLVSFHQPSPTRKNLPTSRISYHRQAFSSPLINPTHKKLIVNNASPMKLSEHCLPNDTLDHEPENIVQIFHRTVKRKTELDIYIEECNNIVFLNQVMNLERNTIFGCCWHVYVPNCHFERTKKKFTEYHEAFIEAALEDDENPIGEALSFLKDFQSKRCPTHQSISKIITAWKEKTTPSKEKDILFVCTLVTILKNYPEMAKSYIEDNILTHISKNNFDQPECILLMAALELDFYTRTLCD</sequence>
<feature type="compositionally biased region" description="Polar residues" evidence="1">
    <location>
        <begin position="112"/>
        <end position="121"/>
    </location>
</feature>
<evidence type="ECO:0000256" key="1">
    <source>
        <dbReference type="SAM" id="MobiDB-lite"/>
    </source>
</evidence>
<feature type="region of interest" description="Disordered" evidence="1">
    <location>
        <begin position="49"/>
        <end position="85"/>
    </location>
</feature>
<feature type="compositionally biased region" description="Basic and acidic residues" evidence="1">
    <location>
        <begin position="126"/>
        <end position="156"/>
    </location>
</feature>
<keyword evidence="3" id="KW-1185">Reference proteome</keyword>
<feature type="region of interest" description="Disordered" evidence="1">
    <location>
        <begin position="196"/>
        <end position="227"/>
    </location>
</feature>
<feature type="non-terminal residue" evidence="2">
    <location>
        <position position="452"/>
    </location>
</feature>
<organism evidence="2 3">
    <name type="scientific">Elysia chlorotica</name>
    <name type="common">Eastern emerald elysia</name>
    <name type="synonym">Sea slug</name>
    <dbReference type="NCBI Taxonomy" id="188477"/>
    <lineage>
        <taxon>Eukaryota</taxon>
        <taxon>Metazoa</taxon>
        <taxon>Spiralia</taxon>
        <taxon>Lophotrochozoa</taxon>
        <taxon>Mollusca</taxon>
        <taxon>Gastropoda</taxon>
        <taxon>Heterobranchia</taxon>
        <taxon>Euthyneura</taxon>
        <taxon>Panpulmonata</taxon>
        <taxon>Sacoglossa</taxon>
        <taxon>Placobranchoidea</taxon>
        <taxon>Plakobranchidae</taxon>
        <taxon>Elysia</taxon>
    </lineage>
</organism>
<comment type="caution">
    <text evidence="2">The sequence shown here is derived from an EMBL/GenBank/DDBJ whole genome shotgun (WGS) entry which is preliminary data.</text>
</comment>